<feature type="compositionally biased region" description="Basic and acidic residues" evidence="1">
    <location>
        <begin position="934"/>
        <end position="963"/>
    </location>
</feature>
<dbReference type="SUPFAM" id="SSF53098">
    <property type="entry name" value="Ribonuclease H-like"/>
    <property type="match status" value="1"/>
</dbReference>
<name>A0AAN8EWT7_9EURO</name>
<dbReference type="Gene3D" id="3.30.420.10">
    <property type="entry name" value="Ribonuclease H-like superfamily/Ribonuclease H"/>
    <property type="match status" value="1"/>
</dbReference>
<dbReference type="Gene3D" id="2.170.260.10">
    <property type="entry name" value="paz domain"/>
    <property type="match status" value="1"/>
</dbReference>
<dbReference type="Pfam" id="PF02171">
    <property type="entry name" value="Piwi"/>
    <property type="match status" value="1"/>
</dbReference>
<reference evidence="3 4" key="1">
    <citation type="submission" date="2022-12" db="EMBL/GenBank/DDBJ databases">
        <title>Genomic features and morphological characterization of a novel Knufia sp. strain isolated from spacecraft assembly facility.</title>
        <authorList>
            <person name="Teixeira M."/>
            <person name="Chander A.M."/>
            <person name="Stajich J.E."/>
            <person name="Venkateswaran K."/>
        </authorList>
    </citation>
    <scope>NUCLEOTIDE SEQUENCE [LARGE SCALE GENOMIC DNA]</scope>
    <source>
        <strain evidence="3 4">FJI-L2-BK-P2</strain>
    </source>
</reference>
<dbReference type="AlphaFoldDB" id="A0AAN8EWT7"/>
<dbReference type="Pfam" id="PF08213">
    <property type="entry name" value="COX24_C"/>
    <property type="match status" value="1"/>
</dbReference>
<dbReference type="GO" id="GO:0003676">
    <property type="term" value="F:nucleic acid binding"/>
    <property type="evidence" value="ECO:0007669"/>
    <property type="project" value="InterPro"/>
</dbReference>
<dbReference type="InterPro" id="IPR045246">
    <property type="entry name" value="Piwi_ago-like"/>
</dbReference>
<feature type="region of interest" description="Disordered" evidence="1">
    <location>
        <begin position="1"/>
        <end position="36"/>
    </location>
</feature>
<dbReference type="InterPro" id="IPR036085">
    <property type="entry name" value="PAZ_dom_sf"/>
</dbReference>
<sequence length="1276" mass="142405">MSRVPSVASSRHASPTRSDRGQSPNRDPSGPTTQQMPNIASMVLSDPASQLAKRPGFGTIGKEVKARVNFFKLNIAGAKTIISYAAEHKETANKREVRRRIRQRTDSLLLNDPRFRHAASNYSDRFLSQEGAVLIRPGQTSHEHIVDFYDVEESGPRQGDRQLRISVVVKQEGIYPIAPFQTYVNDPSNSNFPRIDEYIAVFNTLVDRVVSEDPDLATYARRTKFFDTRTNNGRVTLGDGLEAFKGYFKSVRDCIDGLFLNINTSACAMFRQGRLDVVMRELPVPGRFLGPVLKGVRVKTTYSGQPRNRAISGIAPPNDRLRPPTADNVLIPCPQHGSETVDQHFRRAWPTVQRPNPAAFVIDFGNKVYIPSDLREVLPGNAYRGALTGNQTTNMVNFACRKPKQNRELILREGVPFLRFGTAGGPSERFGINLANAQPEMLEVIARLLPAPKISFAGGKGETFSNGAWNLRGKKFTRSATDSWVKVSYLDLRRSGTPPCQNINDLINGMNGGIRQYLGSNSRIQTFTDFNHARELPQGMTANDLAKALRGAFGILLDKGIRLVLVVLPDKEVSTYYAVKKAGDLLAGIHTICTVRDDKANVKSDIGFVANLMLKLNQKLGGINSTLQPLPGYNNLLGGNTMIVGADMTHPGPSAMVGAPSIAAVVASVDQTFFHYPGSVRLQETKDENKKAIEMIRYFKDMMVERLNLYKLRNNKLPDRIIYVRDGVSDRQFYSVISEELPQLKAACKQVYESTPLPKLLVINTQKRHHTRFYFEDNAPGGDSRGNALPGVTLDRQITSKHHFDWYNTSHACIQGTSRPCKYVVLYDTIGVSADQIQMMMYHMCFTFGRATRSIGIHPAARYADLLCDRARVYFRDVYNPPPTPQGQEKPFVKRTMICHTRRNSSSKPPIPPNNGHPPIPTTSVKQVGAPRSNTDKRPGSESRLAKRKSAKGEKSEKVEVKGNAKKEDIELYSNEWTRTLPSVPSTQHLNPKDVYVASFFSTHRPISITGPLPPETSTSDIDKIFAIKPKSQRKTQDVIYTLSSAVSNLDQQVENQQAAQHEEAVTQRADIIKALTQHNQANGGTAQGQQDGNVQHLDGQPQQTQMRVGGNVKLVIQALARQFRPFNPPPAPTAAPEVEFYPAEKDAAAANEDSQAAALDQQIIQQDPESLLNQLVQRPQAQTSQPLQAAQSVPTKEQQNTFFTPSFNYARRTRRGVLLASHILEIRAGIRTPGVERVKMYLISVKRQRRLKMKKHKYKKLQRKTRNLRRRQGKI</sequence>
<keyword evidence="4" id="KW-1185">Reference proteome</keyword>
<evidence type="ECO:0000256" key="1">
    <source>
        <dbReference type="SAM" id="MobiDB-lite"/>
    </source>
</evidence>
<organism evidence="3 4">
    <name type="scientific">Knufia fluminis</name>
    <dbReference type="NCBI Taxonomy" id="191047"/>
    <lineage>
        <taxon>Eukaryota</taxon>
        <taxon>Fungi</taxon>
        <taxon>Dikarya</taxon>
        <taxon>Ascomycota</taxon>
        <taxon>Pezizomycotina</taxon>
        <taxon>Eurotiomycetes</taxon>
        <taxon>Chaetothyriomycetidae</taxon>
        <taxon>Chaetothyriales</taxon>
        <taxon>Trichomeriaceae</taxon>
        <taxon>Knufia</taxon>
    </lineage>
</organism>
<dbReference type="InterPro" id="IPR014811">
    <property type="entry name" value="ArgoL1"/>
</dbReference>
<dbReference type="PANTHER" id="PTHR22891">
    <property type="entry name" value="EUKARYOTIC TRANSLATION INITIATION FACTOR 2C"/>
    <property type="match status" value="1"/>
</dbReference>
<dbReference type="SMART" id="SM00950">
    <property type="entry name" value="Piwi"/>
    <property type="match status" value="1"/>
</dbReference>
<dbReference type="SMART" id="SM01155">
    <property type="entry name" value="DUF1713"/>
    <property type="match status" value="1"/>
</dbReference>
<dbReference type="SUPFAM" id="SSF101690">
    <property type="entry name" value="PAZ domain"/>
    <property type="match status" value="1"/>
</dbReference>
<proteinExistence type="predicted"/>
<dbReference type="PROSITE" id="PS50822">
    <property type="entry name" value="PIWI"/>
    <property type="match status" value="1"/>
</dbReference>
<feature type="compositionally biased region" description="Pro residues" evidence="1">
    <location>
        <begin position="909"/>
        <end position="921"/>
    </location>
</feature>
<evidence type="ECO:0000259" key="2">
    <source>
        <dbReference type="PROSITE" id="PS50822"/>
    </source>
</evidence>
<accession>A0AAN8EWT7</accession>
<dbReference type="InterPro" id="IPR003165">
    <property type="entry name" value="Piwi"/>
</dbReference>
<gene>
    <name evidence="3" type="ORF">OHC33_003049</name>
</gene>
<dbReference type="EMBL" id="JAKLMC020000006">
    <property type="protein sequence ID" value="KAK5955411.1"/>
    <property type="molecule type" value="Genomic_DNA"/>
</dbReference>
<feature type="domain" description="Piwi" evidence="2">
    <location>
        <begin position="563"/>
        <end position="876"/>
    </location>
</feature>
<dbReference type="InterPro" id="IPR036397">
    <property type="entry name" value="RNaseH_sf"/>
</dbReference>
<dbReference type="CDD" id="cd04657">
    <property type="entry name" value="Piwi_ago-like"/>
    <property type="match status" value="1"/>
</dbReference>
<feature type="region of interest" description="Disordered" evidence="1">
    <location>
        <begin position="1082"/>
        <end position="1107"/>
    </location>
</feature>
<feature type="region of interest" description="Disordered" evidence="1">
    <location>
        <begin position="902"/>
        <end position="963"/>
    </location>
</feature>
<dbReference type="Gene3D" id="3.40.50.2300">
    <property type="match status" value="1"/>
</dbReference>
<feature type="compositionally biased region" description="Polar residues" evidence="1">
    <location>
        <begin position="7"/>
        <end position="36"/>
    </location>
</feature>
<feature type="compositionally biased region" description="Low complexity" evidence="1">
    <location>
        <begin position="1082"/>
        <end position="1094"/>
    </location>
</feature>
<dbReference type="Pfam" id="PF08699">
    <property type="entry name" value="ArgoL1"/>
    <property type="match status" value="1"/>
</dbReference>
<evidence type="ECO:0000313" key="4">
    <source>
        <dbReference type="Proteomes" id="UP001316803"/>
    </source>
</evidence>
<dbReference type="InterPro" id="IPR013177">
    <property type="entry name" value="Ribosomal_mS38_C"/>
</dbReference>
<protein>
    <recommendedName>
        <fullName evidence="2">Piwi domain-containing protein</fullName>
    </recommendedName>
</protein>
<dbReference type="Proteomes" id="UP001316803">
    <property type="component" value="Unassembled WGS sequence"/>
</dbReference>
<dbReference type="SMART" id="SM01163">
    <property type="entry name" value="DUF1785"/>
    <property type="match status" value="1"/>
</dbReference>
<dbReference type="InterPro" id="IPR012337">
    <property type="entry name" value="RNaseH-like_sf"/>
</dbReference>
<evidence type="ECO:0000313" key="3">
    <source>
        <dbReference type="EMBL" id="KAK5955411.1"/>
    </source>
</evidence>
<comment type="caution">
    <text evidence="3">The sequence shown here is derived from an EMBL/GenBank/DDBJ whole genome shotgun (WGS) entry which is preliminary data.</text>
</comment>